<reference evidence="9 10" key="1">
    <citation type="submission" date="2016-10" db="EMBL/GenBank/DDBJ databases">
        <title>Draft genome sequence of Coniochaeta ligniaria NRRL30616, a lignocellulolytic fungus for bioabatement of inhibitors in plant biomass hydrolysates.</title>
        <authorList>
            <consortium name="DOE Joint Genome Institute"/>
            <person name="Jimenez D.J."/>
            <person name="Hector R.E."/>
            <person name="Riley R."/>
            <person name="Sun H."/>
            <person name="Grigoriev I.V."/>
            <person name="Van Elsas J.D."/>
            <person name="Nichols N.N."/>
        </authorList>
    </citation>
    <scope>NUCLEOTIDE SEQUENCE [LARGE SCALE GENOMIC DNA]</scope>
    <source>
        <strain evidence="9 10">NRRL 30616</strain>
    </source>
</reference>
<accession>A0A1J7ING6</accession>
<dbReference type="Gene3D" id="1.20.1250.20">
    <property type="entry name" value="MFS general substrate transporter like domains"/>
    <property type="match status" value="1"/>
</dbReference>
<dbReference type="STRING" id="1408157.A0A1J7ING6"/>
<keyword evidence="10" id="KW-1185">Reference proteome</keyword>
<evidence type="ECO:0000256" key="4">
    <source>
        <dbReference type="ARBA" id="ARBA00022692"/>
    </source>
</evidence>
<protein>
    <submittedName>
        <fullName evidence="9">Putative MFS transporter</fullName>
    </submittedName>
</protein>
<sequence length="490" mass="53698">MTEVLPMLDIDPAMSRKMHLVNNTLDEIGWTPFHTKLFCLNGFGYGVDSLQVSIQGIIAGQAAYEFAPSYARSLTIALYTGMLVGALFWGSTADIIGRKFAFNVSLFVCSAFTIVAGAAPSWNSLAFFVAFAAFGAGGNLILDTTILLEYIPHNKQWLVTWLAAWWGVGCMIGGFVAWGFMPNFSCSDPSVAPFTECTRGSNMGWRYVFFTIGALIFVLSILRVTIIRLRETPKFLLGQGKDAELVEHFQLLASKYNRTCSLTLEKLEACGTINARKGSKWSPGEFFLHVSSLFSSRKVSITSVLLILSWMMIGLAYPLFNVFLPSYLASRGVQFGITSTYETWRNYALNQVVSIFGPILAGHMCETKIFGRKYTMAVGGLITMAFFFAYSQVTSQVQNVAYSCVISFTLEIYVATLYGYTVEVLPSAHRATGNGIMVALNRLMGIISAVIATEANTNTPVPVFICAALYGALAIIAAVFPFEPYGKRAS</sequence>
<organism evidence="9 10">
    <name type="scientific">Coniochaeta ligniaria NRRL 30616</name>
    <dbReference type="NCBI Taxonomy" id="1408157"/>
    <lineage>
        <taxon>Eukaryota</taxon>
        <taxon>Fungi</taxon>
        <taxon>Dikarya</taxon>
        <taxon>Ascomycota</taxon>
        <taxon>Pezizomycotina</taxon>
        <taxon>Sordariomycetes</taxon>
        <taxon>Sordariomycetidae</taxon>
        <taxon>Coniochaetales</taxon>
        <taxon>Coniochaetaceae</taxon>
        <taxon>Coniochaeta</taxon>
    </lineage>
</organism>
<evidence type="ECO:0000256" key="2">
    <source>
        <dbReference type="ARBA" id="ARBA00008335"/>
    </source>
</evidence>
<evidence type="ECO:0000256" key="1">
    <source>
        <dbReference type="ARBA" id="ARBA00004141"/>
    </source>
</evidence>
<dbReference type="Pfam" id="PF07690">
    <property type="entry name" value="MFS_1"/>
    <property type="match status" value="1"/>
</dbReference>
<keyword evidence="6 7" id="KW-0472">Membrane</keyword>
<dbReference type="GO" id="GO:0016020">
    <property type="term" value="C:membrane"/>
    <property type="evidence" value="ECO:0007669"/>
    <property type="project" value="UniProtKB-SubCell"/>
</dbReference>
<feature type="transmembrane region" description="Helical" evidence="7">
    <location>
        <begin position="207"/>
        <end position="226"/>
    </location>
</feature>
<comment type="similarity">
    <text evidence="2">Belongs to the major facilitator superfamily.</text>
</comment>
<dbReference type="PANTHER" id="PTHR23511">
    <property type="entry name" value="SYNAPTIC VESICLE GLYCOPROTEIN 2"/>
    <property type="match status" value="1"/>
</dbReference>
<dbReference type="PROSITE" id="PS50850">
    <property type="entry name" value="MFS"/>
    <property type="match status" value="1"/>
</dbReference>
<feature type="transmembrane region" description="Helical" evidence="7">
    <location>
        <begin position="399"/>
        <end position="420"/>
    </location>
</feature>
<feature type="transmembrane region" description="Helical" evidence="7">
    <location>
        <begin position="100"/>
        <end position="119"/>
    </location>
</feature>
<dbReference type="InterPro" id="IPR036259">
    <property type="entry name" value="MFS_trans_sf"/>
</dbReference>
<feature type="transmembrane region" description="Helical" evidence="7">
    <location>
        <begin position="374"/>
        <end position="393"/>
    </location>
</feature>
<keyword evidence="5 7" id="KW-1133">Transmembrane helix</keyword>
<keyword evidence="4 7" id="KW-0812">Transmembrane</keyword>
<dbReference type="InterPro" id="IPR011701">
    <property type="entry name" value="MFS"/>
</dbReference>
<dbReference type="InParanoid" id="A0A1J7ING6"/>
<dbReference type="InterPro" id="IPR020846">
    <property type="entry name" value="MFS_dom"/>
</dbReference>
<dbReference type="GO" id="GO:0022857">
    <property type="term" value="F:transmembrane transporter activity"/>
    <property type="evidence" value="ECO:0007669"/>
    <property type="project" value="InterPro"/>
</dbReference>
<dbReference type="EMBL" id="KV875098">
    <property type="protein sequence ID" value="OIW28739.1"/>
    <property type="molecule type" value="Genomic_DNA"/>
</dbReference>
<dbReference type="FunFam" id="1.20.1250.20:FF:000171">
    <property type="entry name" value="MFS general substrate transporter"/>
    <property type="match status" value="1"/>
</dbReference>
<comment type="subcellular location">
    <subcellularLocation>
        <location evidence="1">Membrane</location>
        <topology evidence="1">Multi-pass membrane protein</topology>
    </subcellularLocation>
</comment>
<dbReference type="PANTHER" id="PTHR23511:SF4">
    <property type="entry name" value="MAJOR FACILITATOR SUPERFAMILY (MFS) PROFILE DOMAIN-CONTAINING PROTEIN"/>
    <property type="match status" value="1"/>
</dbReference>
<proteinExistence type="inferred from homology"/>
<name>A0A1J7ING6_9PEZI</name>
<keyword evidence="3" id="KW-0813">Transport</keyword>
<evidence type="ECO:0000313" key="10">
    <source>
        <dbReference type="Proteomes" id="UP000182658"/>
    </source>
</evidence>
<gene>
    <name evidence="9" type="ORF">CONLIGDRAFT_577468</name>
</gene>
<evidence type="ECO:0000256" key="5">
    <source>
        <dbReference type="ARBA" id="ARBA00022989"/>
    </source>
</evidence>
<feature type="transmembrane region" description="Helical" evidence="7">
    <location>
        <begin position="459"/>
        <end position="482"/>
    </location>
</feature>
<evidence type="ECO:0000256" key="3">
    <source>
        <dbReference type="ARBA" id="ARBA00022448"/>
    </source>
</evidence>
<dbReference type="Proteomes" id="UP000182658">
    <property type="component" value="Unassembled WGS sequence"/>
</dbReference>
<evidence type="ECO:0000256" key="7">
    <source>
        <dbReference type="SAM" id="Phobius"/>
    </source>
</evidence>
<dbReference type="SUPFAM" id="SSF103473">
    <property type="entry name" value="MFS general substrate transporter"/>
    <property type="match status" value="1"/>
</dbReference>
<evidence type="ECO:0000256" key="6">
    <source>
        <dbReference type="ARBA" id="ARBA00023136"/>
    </source>
</evidence>
<evidence type="ECO:0000313" key="9">
    <source>
        <dbReference type="EMBL" id="OIW28739.1"/>
    </source>
</evidence>
<feature type="transmembrane region" description="Helical" evidence="7">
    <location>
        <begin position="158"/>
        <end position="181"/>
    </location>
</feature>
<feature type="transmembrane region" description="Helical" evidence="7">
    <location>
        <begin position="304"/>
        <end position="324"/>
    </location>
</feature>
<evidence type="ECO:0000259" key="8">
    <source>
        <dbReference type="PROSITE" id="PS50850"/>
    </source>
</evidence>
<feature type="transmembrane region" description="Helical" evidence="7">
    <location>
        <begin position="125"/>
        <end position="151"/>
    </location>
</feature>
<dbReference type="OrthoDB" id="3936150at2759"/>
<feature type="transmembrane region" description="Helical" evidence="7">
    <location>
        <begin position="70"/>
        <end position="88"/>
    </location>
</feature>
<feature type="domain" description="Major facilitator superfamily (MFS) profile" evidence="8">
    <location>
        <begin position="34"/>
        <end position="486"/>
    </location>
</feature>
<dbReference type="AlphaFoldDB" id="A0A1J7ING6"/>